<dbReference type="SUPFAM" id="SSF51735">
    <property type="entry name" value="NAD(P)-binding Rossmann-fold domains"/>
    <property type="match status" value="1"/>
</dbReference>
<dbReference type="GO" id="GO:0140673">
    <property type="term" value="P:transcription elongation-coupled chromatin remodeling"/>
    <property type="evidence" value="ECO:0007669"/>
    <property type="project" value="TreeGrafter"/>
</dbReference>
<dbReference type="GO" id="GO:0016491">
    <property type="term" value="F:oxidoreductase activity"/>
    <property type="evidence" value="ECO:0007669"/>
    <property type="project" value="UniProtKB-KW"/>
</dbReference>
<organism evidence="5 6">
    <name type="scientific">Paenibacillus lautus</name>
    <name type="common">Bacillus lautus</name>
    <dbReference type="NCBI Taxonomy" id="1401"/>
    <lineage>
        <taxon>Bacteria</taxon>
        <taxon>Bacillati</taxon>
        <taxon>Bacillota</taxon>
        <taxon>Bacilli</taxon>
        <taxon>Bacillales</taxon>
        <taxon>Paenibacillaceae</taxon>
        <taxon>Paenibacillus</taxon>
    </lineage>
</organism>
<protein>
    <submittedName>
        <fullName evidence="5">NAD(P)-dependent oxidoreductase</fullName>
    </submittedName>
</protein>
<dbReference type="InterPro" id="IPR036291">
    <property type="entry name" value="NAD(P)-bd_dom_sf"/>
</dbReference>
<keyword evidence="2" id="KW-0560">Oxidoreductase</keyword>
<dbReference type="Pfam" id="PF03446">
    <property type="entry name" value="NAD_binding_2"/>
    <property type="match status" value="1"/>
</dbReference>
<proteinExistence type="inferred from homology"/>
<dbReference type="AlphaFoldDB" id="A0A385TNZ8"/>
<feature type="domain" description="6-phosphogluconate dehydrogenase NADP-binding" evidence="3">
    <location>
        <begin position="27"/>
        <end position="176"/>
    </location>
</feature>
<reference evidence="5 6" key="1">
    <citation type="submission" date="2018-09" db="EMBL/GenBank/DDBJ databases">
        <title>Genome Sequence of Paenibacillus lautus Strain E7593-69, Azo Dye-Degrading Bacteria, Isolated from Commercial Tattoo Inks.</title>
        <authorList>
            <person name="Nho S.W."/>
            <person name="Kim S.-J."/>
            <person name="Kweon O."/>
            <person name="Cerniglia C.E."/>
        </authorList>
    </citation>
    <scope>NUCLEOTIDE SEQUENCE [LARGE SCALE GENOMIC DNA]</scope>
    <source>
        <strain evidence="5 6">E7593-69</strain>
    </source>
</reference>
<dbReference type="PIRSF" id="PIRSF000103">
    <property type="entry name" value="HIBADH"/>
    <property type="match status" value="1"/>
</dbReference>
<dbReference type="InterPro" id="IPR051265">
    <property type="entry name" value="HIBADH-related_NP60_sf"/>
</dbReference>
<accession>A0A385TNZ8</accession>
<dbReference type="Gene3D" id="3.40.50.720">
    <property type="entry name" value="NAD(P)-binding Rossmann-like Domain"/>
    <property type="match status" value="1"/>
</dbReference>
<evidence type="ECO:0000259" key="3">
    <source>
        <dbReference type="Pfam" id="PF03446"/>
    </source>
</evidence>
<dbReference type="InterPro" id="IPR015815">
    <property type="entry name" value="HIBADH-related"/>
</dbReference>
<feature type="domain" description="NADPH-dependent reductive aminase-like C-terminal" evidence="4">
    <location>
        <begin position="182"/>
        <end position="308"/>
    </location>
</feature>
<dbReference type="PANTHER" id="PTHR43580:SF2">
    <property type="entry name" value="CYTOKINE-LIKE NUCLEAR FACTOR N-PAC"/>
    <property type="match status" value="1"/>
</dbReference>
<dbReference type="Proteomes" id="UP000266552">
    <property type="component" value="Chromosome"/>
</dbReference>
<evidence type="ECO:0000313" key="5">
    <source>
        <dbReference type="EMBL" id="AYB45353.1"/>
    </source>
</evidence>
<name>A0A385TNZ8_PAELA</name>
<dbReference type="PANTHER" id="PTHR43580">
    <property type="entry name" value="OXIDOREDUCTASE GLYR1-RELATED"/>
    <property type="match status" value="1"/>
</dbReference>
<sequence>MNTNLKKTSHVNHHHDAKVNGSILAPVTVIGLGAMGSKLARTFVNNGHVTTVWNRTPEKAAELVGLGASGATEIADAIAASPILIICVLDYDAARHILEPMREKLSGKVVVNLTTGTPEEARTMGTWIRNHGAEYLDGGIMAVPSLIATPHAVILYSGSQTAYETYKQVLERLGTSHYLGSDPALAPLNDLALLSGMYGMFGGFIHAVALAGSEGTKAEDFTTTLLMPFLQAMISTMPEMAKQIDTGDYSAKDASLAMQAAHDTIGEVSRVQGVSAETFAPIFELMKRRVEEGYGGDDFASVIELIRKRPSS</sequence>
<evidence type="ECO:0000256" key="1">
    <source>
        <dbReference type="ARBA" id="ARBA00009080"/>
    </source>
</evidence>
<dbReference type="GO" id="GO:0050661">
    <property type="term" value="F:NADP binding"/>
    <property type="evidence" value="ECO:0007669"/>
    <property type="project" value="InterPro"/>
</dbReference>
<dbReference type="GO" id="GO:0031491">
    <property type="term" value="F:nucleosome binding"/>
    <property type="evidence" value="ECO:0007669"/>
    <property type="project" value="TreeGrafter"/>
</dbReference>
<dbReference type="InterPro" id="IPR048666">
    <property type="entry name" value="RedAm-like_C"/>
</dbReference>
<dbReference type="InterPro" id="IPR006115">
    <property type="entry name" value="6PGDH_NADP-bd"/>
</dbReference>
<dbReference type="RefSeq" id="WP_119849127.1">
    <property type="nucleotide sequence ID" value="NZ_CP032412.1"/>
</dbReference>
<gene>
    <name evidence="5" type="ORF">D5F53_19550</name>
</gene>
<dbReference type="GO" id="GO:0000785">
    <property type="term" value="C:chromatin"/>
    <property type="evidence" value="ECO:0007669"/>
    <property type="project" value="TreeGrafter"/>
</dbReference>
<evidence type="ECO:0000256" key="2">
    <source>
        <dbReference type="ARBA" id="ARBA00023002"/>
    </source>
</evidence>
<evidence type="ECO:0000259" key="4">
    <source>
        <dbReference type="Pfam" id="PF21761"/>
    </source>
</evidence>
<evidence type="ECO:0000313" key="6">
    <source>
        <dbReference type="Proteomes" id="UP000266552"/>
    </source>
</evidence>
<dbReference type="Pfam" id="PF21761">
    <property type="entry name" value="RedAm-like_C"/>
    <property type="match status" value="1"/>
</dbReference>
<comment type="similarity">
    <text evidence="1">Belongs to the HIBADH-related family.</text>
</comment>
<dbReference type="KEGG" id="plw:D5F53_19550"/>
<dbReference type="EMBL" id="CP032412">
    <property type="protein sequence ID" value="AYB45353.1"/>
    <property type="molecule type" value="Genomic_DNA"/>
</dbReference>
<dbReference type="InterPro" id="IPR013328">
    <property type="entry name" value="6PGD_dom2"/>
</dbReference>
<dbReference type="Gene3D" id="1.10.1040.10">
    <property type="entry name" value="N-(1-d-carboxylethyl)-l-norvaline Dehydrogenase, domain 2"/>
    <property type="match status" value="1"/>
</dbReference>
<dbReference type="GO" id="GO:0003677">
    <property type="term" value="F:DNA binding"/>
    <property type="evidence" value="ECO:0007669"/>
    <property type="project" value="TreeGrafter"/>
</dbReference>
<keyword evidence="6" id="KW-1185">Reference proteome</keyword>